<keyword evidence="1" id="KW-0479">Metal-binding</keyword>
<sequence>MIRVDEVKCKGCKVCEKTCPTNAVTIENKLAVINENCVGCNACVRVCPFDAMTKVADEREGVLVCTSCPIGCSIPPTKIGACGRYENRDGNLVRNRNLVIDPDSDNNEGGTAKGKFKPLITAVGSGSTYPCFKPAPFIIQEKIDGCDVVTSVTEAPLSYSGAKVKIDTNMYIGEEGAKVKRDGKVVGMVTTEEYGSKMLTIGGVNLLSGSNDGFLVAKTVVDLTNGKQVKLKVENGSTLEIQQGEIPVIDGKTDTLMRVGCGSATIGLFGKTLGDVVDEAIILDAHVIGLLTEHAAGRELGLKYSGVIPRGRKSTNGRYFGEHGDGIGGTDIHEPKEAVAELDMNYARPGMKVLVTETTGQTAALLEVTAQGTVEDIPMTNEVAQAVKAIEDTCEKSNVSIIYTGGTGGSARGGVTTIPKKLTEAIHNGEVTLTIGGAPTFVLPGGGINFMADASKMASDPITWVPTPATVAPVEYTMTRDTFEKLGGHTHHIKTKKELLKELDESEA</sequence>
<keyword evidence="3" id="KW-0411">Iron-sulfur</keyword>
<name>B2A7K5_NATTJ</name>
<keyword evidence="2" id="KW-0408">Iron</keyword>
<dbReference type="OrthoDB" id="9794954at2"/>
<dbReference type="InterPro" id="IPR017896">
    <property type="entry name" value="4Fe4S_Fe-S-bd"/>
</dbReference>
<evidence type="ECO:0000313" key="6">
    <source>
        <dbReference type="Proteomes" id="UP000001683"/>
    </source>
</evidence>
<evidence type="ECO:0000256" key="3">
    <source>
        <dbReference type="ARBA" id="ARBA00023014"/>
    </source>
</evidence>
<dbReference type="KEGG" id="nth:Nther_2148"/>
<accession>B2A7K5</accession>
<dbReference type="GO" id="GO:0051536">
    <property type="term" value="F:iron-sulfur cluster binding"/>
    <property type="evidence" value="ECO:0007669"/>
    <property type="project" value="UniProtKB-KW"/>
</dbReference>
<reference evidence="5 6" key="1">
    <citation type="submission" date="2008-04" db="EMBL/GenBank/DDBJ databases">
        <title>Complete sequence of chromosome of Natranaerobius thermophilus JW/NM-WN-LF.</title>
        <authorList>
            <consortium name="US DOE Joint Genome Institute"/>
            <person name="Copeland A."/>
            <person name="Lucas S."/>
            <person name="Lapidus A."/>
            <person name="Glavina del Rio T."/>
            <person name="Dalin E."/>
            <person name="Tice H."/>
            <person name="Bruce D."/>
            <person name="Goodwin L."/>
            <person name="Pitluck S."/>
            <person name="Chertkov O."/>
            <person name="Brettin T."/>
            <person name="Detter J.C."/>
            <person name="Han C."/>
            <person name="Kuske C.R."/>
            <person name="Schmutz J."/>
            <person name="Larimer F."/>
            <person name="Land M."/>
            <person name="Hauser L."/>
            <person name="Kyrpides N."/>
            <person name="Lykidis A."/>
            <person name="Mesbah N.M."/>
            <person name="Wiegel J."/>
        </authorList>
    </citation>
    <scope>NUCLEOTIDE SEQUENCE [LARGE SCALE GENOMIC DNA]</scope>
    <source>
        <strain evidence="6">ATCC BAA-1301 / DSM 18059 / JW/NM-WN-LF</strain>
    </source>
</reference>
<gene>
    <name evidence="5" type="ordered locus">Nther_2148</name>
</gene>
<evidence type="ECO:0000256" key="2">
    <source>
        <dbReference type="ARBA" id="ARBA00023004"/>
    </source>
</evidence>
<evidence type="ECO:0000256" key="1">
    <source>
        <dbReference type="ARBA" id="ARBA00022723"/>
    </source>
</evidence>
<dbReference type="InParanoid" id="B2A7K5"/>
<reference evidence="5 6" key="2">
    <citation type="journal article" date="2011" name="J. Bacteriol.">
        <title>Complete genome sequence of the anaerobic, halophilic alkalithermophile Natranaerobius thermophilus JW/NM-WN-LF.</title>
        <authorList>
            <person name="Zhao B."/>
            <person name="Mesbah N.M."/>
            <person name="Dalin E."/>
            <person name="Goodwin L."/>
            <person name="Nolan M."/>
            <person name="Pitluck S."/>
            <person name="Chertkov O."/>
            <person name="Brettin T.S."/>
            <person name="Han J."/>
            <person name="Larimer F.W."/>
            <person name="Land M.L."/>
            <person name="Hauser L."/>
            <person name="Kyrpides N."/>
            <person name="Wiegel J."/>
        </authorList>
    </citation>
    <scope>NUCLEOTIDE SEQUENCE [LARGE SCALE GENOMIC DNA]</scope>
    <source>
        <strain evidence="6">ATCC BAA-1301 / DSM 18059 / JW/NM-WN-LF</strain>
    </source>
</reference>
<proteinExistence type="predicted"/>
<dbReference type="InterPro" id="IPR017900">
    <property type="entry name" value="4Fe4S_Fe_S_CS"/>
</dbReference>
<protein>
    <submittedName>
        <fullName evidence="5">4Fe-4S ferredoxin iron-sulfur binding domain protein</fullName>
    </submittedName>
</protein>
<evidence type="ECO:0000313" key="5">
    <source>
        <dbReference type="EMBL" id="ACB85714.1"/>
    </source>
</evidence>
<dbReference type="Pfam" id="PF12838">
    <property type="entry name" value="Fer4_7"/>
    <property type="match status" value="1"/>
</dbReference>
<feature type="domain" description="4Fe-4S ferredoxin-type" evidence="4">
    <location>
        <begin position="31"/>
        <end position="58"/>
    </location>
</feature>
<dbReference type="eggNOG" id="COG1145">
    <property type="taxonomic scope" value="Bacteria"/>
</dbReference>
<dbReference type="PROSITE" id="PS00198">
    <property type="entry name" value="4FE4S_FER_1"/>
    <property type="match status" value="1"/>
</dbReference>
<dbReference type="STRING" id="457570.Nther_2148"/>
<dbReference type="Gene3D" id="3.30.70.20">
    <property type="match status" value="1"/>
</dbReference>
<dbReference type="PROSITE" id="PS51379">
    <property type="entry name" value="4FE4S_FER_2"/>
    <property type="match status" value="2"/>
</dbReference>
<organism evidence="5 6">
    <name type="scientific">Natranaerobius thermophilus (strain ATCC BAA-1301 / DSM 18059 / JW/NM-WN-LF)</name>
    <dbReference type="NCBI Taxonomy" id="457570"/>
    <lineage>
        <taxon>Bacteria</taxon>
        <taxon>Bacillati</taxon>
        <taxon>Bacillota</taxon>
        <taxon>Clostridia</taxon>
        <taxon>Natranaerobiales</taxon>
        <taxon>Natranaerobiaceae</taxon>
        <taxon>Natranaerobius</taxon>
    </lineage>
</organism>
<dbReference type="AlphaFoldDB" id="B2A7K5"/>
<dbReference type="GO" id="GO:0046872">
    <property type="term" value="F:metal ion binding"/>
    <property type="evidence" value="ECO:0007669"/>
    <property type="project" value="UniProtKB-KW"/>
</dbReference>
<dbReference type="RefSeq" id="WP_012448568.1">
    <property type="nucleotide sequence ID" value="NC_010718.1"/>
</dbReference>
<dbReference type="EMBL" id="CP001034">
    <property type="protein sequence ID" value="ACB85714.1"/>
    <property type="molecule type" value="Genomic_DNA"/>
</dbReference>
<feature type="domain" description="4Fe-4S ferredoxin-type" evidence="4">
    <location>
        <begin position="1"/>
        <end position="29"/>
    </location>
</feature>
<dbReference type="Proteomes" id="UP000001683">
    <property type="component" value="Chromosome"/>
</dbReference>
<dbReference type="HOGENOM" id="CLU_549543_0_0_9"/>
<dbReference type="SUPFAM" id="SSF54862">
    <property type="entry name" value="4Fe-4S ferredoxins"/>
    <property type="match status" value="1"/>
</dbReference>
<evidence type="ECO:0000259" key="4">
    <source>
        <dbReference type="PROSITE" id="PS51379"/>
    </source>
</evidence>
<keyword evidence="6" id="KW-1185">Reference proteome</keyword>